<evidence type="ECO:0000256" key="2">
    <source>
        <dbReference type="ARBA" id="ARBA00022801"/>
    </source>
</evidence>
<dbReference type="InterPro" id="IPR003833">
    <property type="entry name" value="CT_C_D"/>
</dbReference>
<dbReference type="Gene3D" id="2.40.100.10">
    <property type="entry name" value="Cyclophilin-like"/>
    <property type="match status" value="1"/>
</dbReference>
<dbReference type="KEGG" id="pms:KNP414_06866"/>
<dbReference type="Proteomes" id="UP000006620">
    <property type="component" value="Chromosome"/>
</dbReference>
<dbReference type="SMART" id="SM00796">
    <property type="entry name" value="AHS1"/>
    <property type="match status" value="1"/>
</dbReference>
<gene>
    <name evidence="5" type="ordered locus">KNP414_06866</name>
</gene>
<dbReference type="SUPFAM" id="SSF50891">
    <property type="entry name" value="Cyclophilin-like"/>
    <property type="match status" value="1"/>
</dbReference>
<name>F8FGK7_PAEMK</name>
<dbReference type="GO" id="GO:0005524">
    <property type="term" value="F:ATP binding"/>
    <property type="evidence" value="ECO:0007669"/>
    <property type="project" value="UniProtKB-KW"/>
</dbReference>
<dbReference type="AlphaFoldDB" id="F8FGK7"/>
<evidence type="ECO:0000259" key="4">
    <source>
        <dbReference type="SMART" id="SM00796"/>
    </source>
</evidence>
<accession>F8FGK7</accession>
<proteinExistence type="predicted"/>
<sequence length="304" mass="32164">MGDGLNGLPEQETYELYPLGESAAVVRWPGEAGERSLRRLDLAEARLKASAPAWVTEWVRAYTSITVFYDPWLVYAQMQGIGDRKSGHPVSADAGSGALGERLLEDSLAEVDSTGGKAPADGDTGNEGTPYAWVCAWIREALSGLEQEQEAGGQPARTVVVPALFGGEAGPDLVQVAGRTGLTPEGAVELYCSAVYIVHLIGFLPGFPYLGGLPSPLAAPRLAQPRAIVPAGSIGIAGLQTGIYPVDSPGGWQLIGRTPLRLFDAERTPASLLQPGDRVRFQAVSGEEFAELEREAAANGRRLE</sequence>
<dbReference type="HOGENOM" id="CLU_020207_1_0_9"/>
<dbReference type="GO" id="GO:0016787">
    <property type="term" value="F:hydrolase activity"/>
    <property type="evidence" value="ECO:0007669"/>
    <property type="project" value="UniProtKB-KW"/>
</dbReference>
<dbReference type="EMBL" id="CP002869">
    <property type="protein sequence ID" value="AEI45384.1"/>
    <property type="molecule type" value="Genomic_DNA"/>
</dbReference>
<dbReference type="InterPro" id="IPR010016">
    <property type="entry name" value="PxpB"/>
</dbReference>
<dbReference type="PANTHER" id="PTHR34698:SF2">
    <property type="entry name" value="5-OXOPROLINASE SUBUNIT B"/>
    <property type="match status" value="1"/>
</dbReference>
<keyword evidence="1" id="KW-0547">Nucleotide-binding</keyword>
<evidence type="ECO:0000256" key="3">
    <source>
        <dbReference type="ARBA" id="ARBA00022840"/>
    </source>
</evidence>
<protein>
    <recommendedName>
        <fullName evidence="4">Carboxyltransferase domain-containing protein</fullName>
    </recommendedName>
</protein>
<dbReference type="PATRIC" id="fig|1036673.3.peg.6408"/>
<dbReference type="Gene3D" id="3.30.1360.40">
    <property type="match status" value="1"/>
</dbReference>
<dbReference type="NCBIfam" id="TIGR00370">
    <property type="entry name" value="5-oxoprolinase subunit PxpB"/>
    <property type="match status" value="1"/>
</dbReference>
<keyword evidence="2" id="KW-0378">Hydrolase</keyword>
<dbReference type="InterPro" id="IPR029000">
    <property type="entry name" value="Cyclophilin-like_dom_sf"/>
</dbReference>
<evidence type="ECO:0000256" key="1">
    <source>
        <dbReference type="ARBA" id="ARBA00022741"/>
    </source>
</evidence>
<reference evidence="5 6" key="2">
    <citation type="journal article" date="2013" name="Genome Announc.">
        <title>Genome Sequence of Growth-Improving Paenibacillus mucilaginosus Strain KNP414.</title>
        <authorList>
            <person name="Lu J.J."/>
            <person name="Wang J.F."/>
            <person name="Hu X.F."/>
        </authorList>
    </citation>
    <scope>NUCLEOTIDE SEQUENCE [LARGE SCALE GENOMIC DNA]</scope>
    <source>
        <strain evidence="5 6">KNP414</strain>
    </source>
</reference>
<dbReference type="Pfam" id="PF02682">
    <property type="entry name" value="CT_C_D"/>
    <property type="match status" value="1"/>
</dbReference>
<dbReference type="RefSeq" id="WP_013920528.1">
    <property type="nucleotide sequence ID" value="NC_015690.1"/>
</dbReference>
<keyword evidence="3" id="KW-0067">ATP-binding</keyword>
<evidence type="ECO:0000313" key="5">
    <source>
        <dbReference type="EMBL" id="AEI45384.1"/>
    </source>
</evidence>
<dbReference type="PANTHER" id="PTHR34698">
    <property type="entry name" value="5-OXOPROLINASE SUBUNIT B"/>
    <property type="match status" value="1"/>
</dbReference>
<evidence type="ECO:0000313" key="6">
    <source>
        <dbReference type="Proteomes" id="UP000006620"/>
    </source>
</evidence>
<reference evidence="6" key="1">
    <citation type="submission" date="2011-06" db="EMBL/GenBank/DDBJ databases">
        <title>Complete genome sequence of Paenibacillus mucilaginosus KNP414.</title>
        <authorList>
            <person name="Wang J."/>
            <person name="Hu S."/>
            <person name="Hu X."/>
            <person name="Zhang B."/>
            <person name="Dong D."/>
            <person name="Zhang S."/>
            <person name="Zhao K."/>
            <person name="Wu D."/>
        </authorList>
    </citation>
    <scope>NUCLEOTIDE SEQUENCE [LARGE SCALE GENOMIC DNA]</scope>
    <source>
        <strain evidence="6">KNP414</strain>
    </source>
</reference>
<dbReference type="SUPFAM" id="SSF160467">
    <property type="entry name" value="PH0987 N-terminal domain-like"/>
    <property type="match status" value="1"/>
</dbReference>
<organism evidence="5 6">
    <name type="scientific">Paenibacillus mucilaginosus (strain KNP414)</name>
    <dbReference type="NCBI Taxonomy" id="1036673"/>
    <lineage>
        <taxon>Bacteria</taxon>
        <taxon>Bacillati</taxon>
        <taxon>Bacillota</taxon>
        <taxon>Bacilli</taxon>
        <taxon>Bacillales</taxon>
        <taxon>Paenibacillaceae</taxon>
        <taxon>Paenibacillus</taxon>
    </lineage>
</organism>
<feature type="domain" description="Carboxyltransferase" evidence="4">
    <location>
        <begin position="14"/>
        <end position="273"/>
    </location>
</feature>